<keyword evidence="2" id="KW-1185">Reference proteome</keyword>
<dbReference type="EMBL" id="JBGUAW010000002">
    <property type="protein sequence ID" value="MFA9459901.1"/>
    <property type="molecule type" value="Genomic_DNA"/>
</dbReference>
<gene>
    <name evidence="1" type="ORF">ACERLL_03575</name>
</gene>
<dbReference type="RefSeq" id="WP_373654684.1">
    <property type="nucleotide sequence ID" value="NZ_JBGUAW010000002.1"/>
</dbReference>
<name>A0ABV4TRG1_9GAMM</name>
<accession>A0ABV4TRG1</accession>
<proteinExistence type="predicted"/>
<evidence type="ECO:0000313" key="2">
    <source>
        <dbReference type="Proteomes" id="UP001575181"/>
    </source>
</evidence>
<comment type="caution">
    <text evidence="1">The sequence shown here is derived from an EMBL/GenBank/DDBJ whole genome shotgun (WGS) entry which is preliminary data.</text>
</comment>
<protein>
    <submittedName>
        <fullName evidence="1">Uncharacterized protein</fullName>
    </submittedName>
</protein>
<sequence length="92" mass="9930">MAGERQANEQVVTGIYQGREVTLTDKTGEAPRQELQEILDSLIREDKFGIAGMSNSGSGTIQIGAPEGAHIQIGQGLYRLIVTGYEAYVDAF</sequence>
<organism evidence="1 2">
    <name type="scientific">Thiohalorhabdus methylotrophus</name>
    <dbReference type="NCBI Taxonomy" id="3242694"/>
    <lineage>
        <taxon>Bacteria</taxon>
        <taxon>Pseudomonadati</taxon>
        <taxon>Pseudomonadota</taxon>
        <taxon>Gammaproteobacteria</taxon>
        <taxon>Thiohalorhabdales</taxon>
        <taxon>Thiohalorhabdaceae</taxon>
        <taxon>Thiohalorhabdus</taxon>
    </lineage>
</organism>
<evidence type="ECO:0000313" key="1">
    <source>
        <dbReference type="EMBL" id="MFA9459901.1"/>
    </source>
</evidence>
<reference evidence="1 2" key="1">
    <citation type="submission" date="2024-08" db="EMBL/GenBank/DDBJ databases">
        <title>Whole-genome sequencing of halo(alkali)philic microorganisms from hypersaline lakes.</title>
        <authorList>
            <person name="Sorokin D.Y."/>
            <person name="Merkel A.Y."/>
            <person name="Messina E."/>
            <person name="Yakimov M."/>
        </authorList>
    </citation>
    <scope>NUCLEOTIDE SEQUENCE [LARGE SCALE GENOMIC DNA]</scope>
    <source>
        <strain evidence="1 2">Cl-TMA</strain>
    </source>
</reference>
<dbReference type="Proteomes" id="UP001575181">
    <property type="component" value="Unassembled WGS sequence"/>
</dbReference>